<accession>A0A848EDM3</accession>
<comment type="caution">
    <text evidence="1">The sequence shown here is derived from an EMBL/GenBank/DDBJ whole genome shotgun (WGS) entry which is preliminary data.</text>
</comment>
<sequence length="189" mass="20697">MPLSTPVDREPMHRRGIEMHGYRRADGLFDIEAHLLDTKFGAFENEEKGLMPPGAPVHGMWIRLTVDDDMLIHACEAASDHTPYAVCPQAAPNFARLAGLRIGPGFNRAVQERVGGVLGCTHLREVLAQMATVAYQTLYPVRREKEQAAAAATGGREKPRLIGTCLAYAPDSPVVRSRWPWLAADAAAE</sequence>
<reference evidence="1 2" key="1">
    <citation type="submission" date="2020-03" db="EMBL/GenBank/DDBJ databases">
        <authorList>
            <person name="Sun Q."/>
        </authorList>
    </citation>
    <scope>NUCLEOTIDE SEQUENCE [LARGE SCALE GENOMIC DNA]</scope>
    <source>
        <strain evidence="1 2">JC162</strain>
    </source>
</reference>
<dbReference type="AlphaFoldDB" id="A0A848EDM3"/>
<evidence type="ECO:0000313" key="1">
    <source>
        <dbReference type="EMBL" id="NMJ42684.1"/>
    </source>
</evidence>
<name>A0A848EDM3_9PROT</name>
<protein>
    <submittedName>
        <fullName evidence="1">DUF2889 domain-containing protein</fullName>
    </submittedName>
</protein>
<dbReference type="Proteomes" id="UP000548582">
    <property type="component" value="Unassembled WGS sequence"/>
</dbReference>
<proteinExistence type="predicted"/>
<organism evidence="1 2">
    <name type="scientific">Neoroseomonas marina</name>
    <dbReference type="NCBI Taxonomy" id="1232220"/>
    <lineage>
        <taxon>Bacteria</taxon>
        <taxon>Pseudomonadati</taxon>
        <taxon>Pseudomonadota</taxon>
        <taxon>Alphaproteobacteria</taxon>
        <taxon>Acetobacterales</taxon>
        <taxon>Acetobacteraceae</taxon>
        <taxon>Neoroseomonas</taxon>
    </lineage>
</organism>
<gene>
    <name evidence="1" type="ORF">GWK16_15660</name>
</gene>
<dbReference type="EMBL" id="JABBKX010000005">
    <property type="protein sequence ID" value="NMJ42684.1"/>
    <property type="molecule type" value="Genomic_DNA"/>
</dbReference>
<dbReference type="RefSeq" id="WP_170054916.1">
    <property type="nucleotide sequence ID" value="NZ_JABBKX010000005.1"/>
</dbReference>
<dbReference type="InterPro" id="IPR021312">
    <property type="entry name" value="DUF2889"/>
</dbReference>
<keyword evidence="2" id="KW-1185">Reference proteome</keyword>
<evidence type="ECO:0000313" key="2">
    <source>
        <dbReference type="Proteomes" id="UP000548582"/>
    </source>
</evidence>
<dbReference type="Pfam" id="PF11136">
    <property type="entry name" value="DUF2889"/>
    <property type="match status" value="1"/>
</dbReference>